<evidence type="ECO:0000313" key="3">
    <source>
        <dbReference type="Proteomes" id="UP000267096"/>
    </source>
</evidence>
<accession>A0A0M3JP61</accession>
<reference evidence="4" key="1">
    <citation type="submission" date="2017-02" db="UniProtKB">
        <authorList>
            <consortium name="WormBaseParasite"/>
        </authorList>
    </citation>
    <scope>IDENTIFICATION</scope>
</reference>
<gene>
    <name evidence="2" type="ORF">ASIM_LOCUS9186</name>
</gene>
<name>A0A0M3JP61_ANISI</name>
<dbReference type="AlphaFoldDB" id="A0A0M3JP61"/>
<dbReference type="WBParaSite" id="ASIM_0000945401-mRNA-1">
    <property type="protein sequence ID" value="ASIM_0000945401-mRNA-1"/>
    <property type="gene ID" value="ASIM_0000945401"/>
</dbReference>
<organism evidence="4">
    <name type="scientific">Anisakis simplex</name>
    <name type="common">Herring worm</name>
    <dbReference type="NCBI Taxonomy" id="6269"/>
    <lineage>
        <taxon>Eukaryota</taxon>
        <taxon>Metazoa</taxon>
        <taxon>Ecdysozoa</taxon>
        <taxon>Nematoda</taxon>
        <taxon>Chromadorea</taxon>
        <taxon>Rhabditida</taxon>
        <taxon>Spirurina</taxon>
        <taxon>Ascaridomorpha</taxon>
        <taxon>Ascaridoidea</taxon>
        <taxon>Anisakidae</taxon>
        <taxon>Anisakis</taxon>
        <taxon>Anisakis simplex complex</taxon>
    </lineage>
</organism>
<evidence type="ECO:0000256" key="1">
    <source>
        <dbReference type="SAM" id="MobiDB-lite"/>
    </source>
</evidence>
<feature type="compositionally biased region" description="Low complexity" evidence="1">
    <location>
        <begin position="35"/>
        <end position="49"/>
    </location>
</feature>
<evidence type="ECO:0000313" key="4">
    <source>
        <dbReference type="WBParaSite" id="ASIM_0000945401-mRNA-1"/>
    </source>
</evidence>
<protein>
    <submittedName>
        <fullName evidence="2 4">Uncharacterized protein</fullName>
    </submittedName>
</protein>
<evidence type="ECO:0000313" key="2">
    <source>
        <dbReference type="EMBL" id="VDK37532.1"/>
    </source>
</evidence>
<proteinExistence type="predicted"/>
<dbReference type="EMBL" id="UYRR01027236">
    <property type="protein sequence ID" value="VDK37532.1"/>
    <property type="molecule type" value="Genomic_DNA"/>
</dbReference>
<feature type="region of interest" description="Disordered" evidence="1">
    <location>
        <begin position="31"/>
        <end position="73"/>
    </location>
</feature>
<sequence length="73" mass="7446">MPYGPRGPLPPPPATSSSAVVVSGMHLNASMQLGQTSSAQQQQQQQTSSVGMIQSGGVMNVNVPGAMSARSLH</sequence>
<keyword evidence="3" id="KW-1185">Reference proteome</keyword>
<dbReference type="Proteomes" id="UP000267096">
    <property type="component" value="Unassembled WGS sequence"/>
</dbReference>
<reference evidence="2 3" key="2">
    <citation type="submission" date="2018-11" db="EMBL/GenBank/DDBJ databases">
        <authorList>
            <consortium name="Pathogen Informatics"/>
        </authorList>
    </citation>
    <scope>NUCLEOTIDE SEQUENCE [LARGE SCALE GENOMIC DNA]</scope>
</reference>